<dbReference type="EMBL" id="AP018495">
    <property type="protein sequence ID" value="BBI30196.1"/>
    <property type="molecule type" value="Genomic_DNA"/>
</dbReference>
<feature type="region of interest" description="Disordered" evidence="1">
    <location>
        <begin position="371"/>
        <end position="402"/>
    </location>
</feature>
<evidence type="ECO:0000256" key="1">
    <source>
        <dbReference type="SAM" id="MobiDB-lite"/>
    </source>
</evidence>
<name>A0A3T1CWJ1_9VIRU</name>
<evidence type="ECO:0000313" key="3">
    <source>
        <dbReference type="Proteomes" id="UP001161669"/>
    </source>
</evidence>
<evidence type="ECO:0000313" key="2">
    <source>
        <dbReference type="EMBL" id="BBI30196.1"/>
    </source>
</evidence>
<protein>
    <submittedName>
        <fullName evidence="2">Uncharacterized protein</fullName>
    </submittedName>
</protein>
<proteinExistence type="predicted"/>
<accession>A0A3T1CWJ1</accession>
<dbReference type="Gene3D" id="3.30.40.10">
    <property type="entry name" value="Zinc/RING finger domain, C3HC4 (zinc finger)"/>
    <property type="match status" value="1"/>
</dbReference>
<dbReference type="Proteomes" id="UP001161669">
    <property type="component" value="Segment"/>
</dbReference>
<keyword evidence="3" id="KW-1185">Reference proteome</keyword>
<reference evidence="3" key="1">
    <citation type="journal article" date="2019" name="J. Virol.">
        <title>Medusavirus, a novel large DNA virus discovered from hot spring water.</title>
        <authorList>
            <person name="Yoshikawa G."/>
            <person name="Blanc-Mathieu R."/>
            <person name="Song C."/>
            <person name="Kayama Y."/>
            <person name="Mochizuki T."/>
            <person name="Murata K."/>
            <person name="Ogata H."/>
            <person name="Takemura M."/>
        </authorList>
    </citation>
    <scope>NUCLEOTIDE SEQUENCE [LARGE SCALE GENOMIC DNA]</scope>
</reference>
<dbReference type="InterPro" id="IPR013083">
    <property type="entry name" value="Znf_RING/FYVE/PHD"/>
</dbReference>
<organism evidence="2 3">
    <name type="scientific">Acanthamoeba castellanii medusavirus J1</name>
    <dbReference type="NCBI Taxonomy" id="3114988"/>
    <lineage>
        <taxon>Viruses</taxon>
        <taxon>Varidnaviria</taxon>
        <taxon>Bamfordvirae</taxon>
        <taxon>Nucleocytoviricota</taxon>
        <taxon>Megaviricetes</taxon>
        <taxon>Mamonoviridae</taxon>
        <taxon>Medusavirus</taxon>
        <taxon>Medusavirus medusae</taxon>
    </lineage>
</organism>
<feature type="region of interest" description="Disordered" evidence="1">
    <location>
        <begin position="40"/>
        <end position="71"/>
    </location>
</feature>
<dbReference type="KEGG" id="vg:80540548"/>
<sequence>MDDTEPLVLSDELINALLDDDHPPEDIQKLVDDEMAAMAAAAAVAPPPPPPARRRTSSVPPAKPRPPSALSKITGEWEPVQITLRDPAFMSRIKLAGVGHQCTHWQPFCLIAHWRRSCNANRGGRGSQQPYPCPVAGCRRSINFDLVVLFDDLSQGHERPPPLPADVDDALLVRRPIMVGASMRPVVPDAAKRGIVDRSLIAAPNTEEDGGAPEPMEDPQTLKRRKMLKEALEHPPDFWRDRYCLERDALKKLRRRTLRASEQLNIMLADNAELRATLKERVAAIEALRSSAAPPLDTAAIASIPVPRQLLNDSRFVAHKKKTQLEYAIAREVSAKKPIGGAQASYDRRLLLALWQTFVGHVEAHFVCEAAEPEPEEKPSKRKREVAKKGEDPKSAKKKKNH</sequence>